<gene>
    <name evidence="3" type="ORF">F3J40_03740</name>
</gene>
<protein>
    <submittedName>
        <fullName evidence="3">Uncharacterized protein</fullName>
    </submittedName>
</protein>
<keyword evidence="1" id="KW-0175">Coiled coil</keyword>
<feature type="compositionally biased region" description="Polar residues" evidence="2">
    <location>
        <begin position="13"/>
        <end position="22"/>
    </location>
</feature>
<proteinExistence type="predicted"/>
<comment type="caution">
    <text evidence="3">The sequence shown here is derived from an EMBL/GenBank/DDBJ whole genome shotgun (WGS) entry which is preliminary data.</text>
</comment>
<reference evidence="3 4" key="1">
    <citation type="journal article" date="2019" name="bioRxiv">
        <title>Bacteria contribute to plant secondary compound degradation in a generalist herbivore system.</title>
        <authorList>
            <person name="Francoeur C.B."/>
            <person name="Khadempour L."/>
            <person name="Moreira-Soto R.D."/>
            <person name="Gotting K."/>
            <person name="Book A.J."/>
            <person name="Pinto-Tomas A.A."/>
            <person name="Keefover-Ring K."/>
            <person name="Currie C.R."/>
        </authorList>
    </citation>
    <scope>NUCLEOTIDE SEQUENCE [LARGE SCALE GENOMIC DNA]</scope>
    <source>
        <strain evidence="3">Acro-835</strain>
    </source>
</reference>
<feature type="coiled-coil region" evidence="1">
    <location>
        <begin position="298"/>
        <end position="328"/>
    </location>
</feature>
<dbReference type="RefSeq" id="WP_167012641.1">
    <property type="nucleotide sequence ID" value="NZ_VWXF01000001.1"/>
</dbReference>
<feature type="region of interest" description="Disordered" evidence="2">
    <location>
        <begin position="78"/>
        <end position="107"/>
    </location>
</feature>
<evidence type="ECO:0000256" key="1">
    <source>
        <dbReference type="SAM" id="Coils"/>
    </source>
</evidence>
<evidence type="ECO:0000256" key="2">
    <source>
        <dbReference type="SAM" id="MobiDB-lite"/>
    </source>
</evidence>
<evidence type="ECO:0000313" key="4">
    <source>
        <dbReference type="Proteomes" id="UP001515683"/>
    </source>
</evidence>
<feature type="region of interest" description="Disordered" evidence="2">
    <location>
        <begin position="1"/>
        <end position="32"/>
    </location>
</feature>
<sequence length="341" mass="36336">MPIDQLPGIHGTQGPSALNQTNAASSAPATPASAEEMGMAAIDSRKALFAKRGKYQFARSHSLDHKTMDVTSTGIPLRRQDEVPSPTVRQVSTDSISTATSQADPTSQVAAYRAEQERSTQTISTLQKNIARNSLIEGLAKLPAPTAQVVMTMLSASMNGSGYGMAAMGAVNLASNAIDAATSAMHYKAVLQDQPGLKMEGSSIKNALYWLGKKSGISETRAIQVANHGEPIVQGALSAGTLASVYFDNASVFSYFNVGAKATATAALAVNHAIDHLNVKKTEMAEQLVAEQSHLNTAHELELEAARYENLMRTNQQLRSDNSALHEEITGLRLRKNRTST</sequence>
<dbReference type="Proteomes" id="UP001515683">
    <property type="component" value="Unassembled WGS sequence"/>
</dbReference>
<name>A0ABX0R8E0_9GAMM</name>
<feature type="compositionally biased region" description="Polar residues" evidence="2">
    <location>
        <begin position="87"/>
        <end position="107"/>
    </location>
</feature>
<feature type="compositionally biased region" description="Low complexity" evidence="2">
    <location>
        <begin position="23"/>
        <end position="32"/>
    </location>
</feature>
<organism evidence="3 4">
    <name type="scientific">Candidatus Pantoea multigeneris</name>
    <dbReference type="NCBI Taxonomy" id="2608357"/>
    <lineage>
        <taxon>Bacteria</taxon>
        <taxon>Pseudomonadati</taxon>
        <taxon>Pseudomonadota</taxon>
        <taxon>Gammaproteobacteria</taxon>
        <taxon>Enterobacterales</taxon>
        <taxon>Erwiniaceae</taxon>
        <taxon>Pantoea</taxon>
    </lineage>
</organism>
<keyword evidence="4" id="KW-1185">Reference proteome</keyword>
<dbReference type="EMBL" id="VWXF01000001">
    <property type="protein sequence ID" value="NIF20728.1"/>
    <property type="molecule type" value="Genomic_DNA"/>
</dbReference>
<evidence type="ECO:0000313" key="3">
    <source>
        <dbReference type="EMBL" id="NIF20728.1"/>
    </source>
</evidence>
<accession>A0ABX0R8E0</accession>